<evidence type="ECO:0000256" key="1">
    <source>
        <dbReference type="SAM" id="MobiDB-lite"/>
    </source>
</evidence>
<protein>
    <submittedName>
        <fullName evidence="2">Uncharacterized protein</fullName>
    </submittedName>
</protein>
<evidence type="ECO:0000313" key="3">
    <source>
        <dbReference type="Proteomes" id="UP000625711"/>
    </source>
</evidence>
<dbReference type="EMBL" id="JAACXV010013045">
    <property type="protein sequence ID" value="KAF7274182.1"/>
    <property type="molecule type" value="Genomic_DNA"/>
</dbReference>
<feature type="compositionally biased region" description="Basic residues" evidence="1">
    <location>
        <begin position="27"/>
        <end position="40"/>
    </location>
</feature>
<feature type="compositionally biased region" description="Basic residues" evidence="1">
    <location>
        <begin position="85"/>
        <end position="95"/>
    </location>
</feature>
<name>A0A834IHI5_RHYFE</name>
<dbReference type="Proteomes" id="UP000625711">
    <property type="component" value="Unassembled WGS sequence"/>
</dbReference>
<dbReference type="AlphaFoldDB" id="A0A834IHI5"/>
<keyword evidence="3" id="KW-1185">Reference proteome</keyword>
<reference evidence="2" key="1">
    <citation type="submission" date="2020-08" db="EMBL/GenBank/DDBJ databases">
        <title>Genome sequencing and assembly of the red palm weevil Rhynchophorus ferrugineus.</title>
        <authorList>
            <person name="Dias G.B."/>
            <person name="Bergman C.M."/>
            <person name="Manee M."/>
        </authorList>
    </citation>
    <scope>NUCLEOTIDE SEQUENCE</scope>
    <source>
        <strain evidence="2">AA-2017</strain>
        <tissue evidence="2">Whole larva</tissue>
    </source>
</reference>
<feature type="compositionally biased region" description="Basic and acidic residues" evidence="1">
    <location>
        <begin position="109"/>
        <end position="119"/>
    </location>
</feature>
<evidence type="ECO:0000313" key="2">
    <source>
        <dbReference type="EMBL" id="KAF7274182.1"/>
    </source>
</evidence>
<sequence length="119" mass="13491">MPLIPDLGSLEKCVGRTGAESVAGPRTHLRRSSHRQHLRVASRTCNGGKSIRRPKASRSRPILVRNPNPERDKSPRIANISQSLRCKRSGRRLLRRVTDIRTRPGGRISDQREPHVQHK</sequence>
<comment type="caution">
    <text evidence="2">The sequence shown here is derived from an EMBL/GenBank/DDBJ whole genome shotgun (WGS) entry which is preliminary data.</text>
</comment>
<proteinExistence type="predicted"/>
<gene>
    <name evidence="2" type="ORF">GWI33_013154</name>
</gene>
<organism evidence="2 3">
    <name type="scientific">Rhynchophorus ferrugineus</name>
    <name type="common">Red palm weevil</name>
    <name type="synonym">Curculio ferrugineus</name>
    <dbReference type="NCBI Taxonomy" id="354439"/>
    <lineage>
        <taxon>Eukaryota</taxon>
        <taxon>Metazoa</taxon>
        <taxon>Ecdysozoa</taxon>
        <taxon>Arthropoda</taxon>
        <taxon>Hexapoda</taxon>
        <taxon>Insecta</taxon>
        <taxon>Pterygota</taxon>
        <taxon>Neoptera</taxon>
        <taxon>Endopterygota</taxon>
        <taxon>Coleoptera</taxon>
        <taxon>Polyphaga</taxon>
        <taxon>Cucujiformia</taxon>
        <taxon>Curculionidae</taxon>
        <taxon>Dryophthorinae</taxon>
        <taxon>Rhynchophorus</taxon>
    </lineage>
</organism>
<feature type="region of interest" description="Disordered" evidence="1">
    <location>
        <begin position="18"/>
        <end position="119"/>
    </location>
</feature>
<accession>A0A834IHI5</accession>